<reference evidence="2 3" key="1">
    <citation type="submission" date="2013-10" db="EMBL/GenBank/DDBJ databases">
        <title>Whole Genome Shotgun Sequence of Photorhabdus temperata J3.</title>
        <authorList>
            <person name="Park G.-S."/>
            <person name="Hong S.-J."/>
            <person name="Shin J.-H."/>
        </authorList>
    </citation>
    <scope>NUCLEOTIDE SEQUENCE [LARGE SCALE GENOMIC DNA]</scope>
    <source>
        <strain evidence="2 3">J3</strain>
    </source>
</reference>
<proteinExistence type="predicted"/>
<accession>U7QXU4</accession>
<dbReference type="AlphaFoldDB" id="U7QXU4"/>
<keyword evidence="1" id="KW-0472">Membrane</keyword>
<comment type="caution">
    <text evidence="2">The sequence shown here is derived from an EMBL/GenBank/DDBJ whole genome shotgun (WGS) entry which is preliminary data.</text>
</comment>
<evidence type="ECO:0000256" key="1">
    <source>
        <dbReference type="SAM" id="Phobius"/>
    </source>
</evidence>
<dbReference type="Proteomes" id="UP000017133">
    <property type="component" value="Unassembled WGS sequence"/>
</dbReference>
<feature type="transmembrane region" description="Helical" evidence="1">
    <location>
        <begin position="20"/>
        <end position="39"/>
    </location>
</feature>
<dbReference type="EMBL" id="AXDT01000111">
    <property type="protein sequence ID" value="ERT12748.1"/>
    <property type="molecule type" value="Genomic_DNA"/>
</dbReference>
<keyword evidence="3" id="KW-1185">Reference proteome</keyword>
<protein>
    <submittedName>
        <fullName evidence="2">Uncharacterized protein</fullName>
    </submittedName>
</protein>
<name>U7QXU4_PHOTE</name>
<organism evidence="2 3">
    <name type="scientific">Photorhabdus temperata J3</name>
    <dbReference type="NCBI Taxonomy" id="1389415"/>
    <lineage>
        <taxon>Bacteria</taxon>
        <taxon>Pseudomonadati</taxon>
        <taxon>Pseudomonadota</taxon>
        <taxon>Gammaproteobacteria</taxon>
        <taxon>Enterobacterales</taxon>
        <taxon>Morganellaceae</taxon>
        <taxon>Photorhabdus</taxon>
    </lineage>
</organism>
<evidence type="ECO:0000313" key="2">
    <source>
        <dbReference type="EMBL" id="ERT12748.1"/>
    </source>
</evidence>
<keyword evidence="1" id="KW-1133">Transmembrane helix</keyword>
<evidence type="ECO:0000313" key="3">
    <source>
        <dbReference type="Proteomes" id="UP000017133"/>
    </source>
</evidence>
<sequence>MLLIILMKFQKGHKAPHIELIACITIRILNYLLILINKIDIN</sequence>
<keyword evidence="1" id="KW-0812">Transmembrane</keyword>
<gene>
    <name evidence="2" type="ORF">O185_12550</name>
</gene>